<keyword evidence="2" id="KW-1185">Reference proteome</keyword>
<name>A0A8X6IXV1_TRICU</name>
<proteinExistence type="predicted"/>
<dbReference type="EMBL" id="BMAO01007047">
    <property type="protein sequence ID" value="GFR13215.1"/>
    <property type="molecule type" value="Genomic_DNA"/>
</dbReference>
<organism evidence="1 2">
    <name type="scientific">Trichonephila clavata</name>
    <name type="common">Joro spider</name>
    <name type="synonym">Nephila clavata</name>
    <dbReference type="NCBI Taxonomy" id="2740835"/>
    <lineage>
        <taxon>Eukaryota</taxon>
        <taxon>Metazoa</taxon>
        <taxon>Ecdysozoa</taxon>
        <taxon>Arthropoda</taxon>
        <taxon>Chelicerata</taxon>
        <taxon>Arachnida</taxon>
        <taxon>Araneae</taxon>
        <taxon>Araneomorphae</taxon>
        <taxon>Entelegynae</taxon>
        <taxon>Araneoidea</taxon>
        <taxon>Nephilidae</taxon>
        <taxon>Trichonephila</taxon>
    </lineage>
</organism>
<dbReference type="AlphaFoldDB" id="A0A8X6IXV1"/>
<evidence type="ECO:0000313" key="2">
    <source>
        <dbReference type="Proteomes" id="UP000887116"/>
    </source>
</evidence>
<sequence length="85" mass="9710">MNSSSLDVVPLSLALPVYMPPEDVSIGQHVFQQFVYEHLVDSEVPIDELREINQELEIVENEPNEFIDENFAVAHQEVFRQNSPG</sequence>
<gene>
    <name evidence="1" type="ORF">TNCT_60631</name>
</gene>
<comment type="caution">
    <text evidence="1">The sequence shown here is derived from an EMBL/GenBank/DDBJ whole genome shotgun (WGS) entry which is preliminary data.</text>
</comment>
<protein>
    <submittedName>
        <fullName evidence="1">Uncharacterized protein</fullName>
    </submittedName>
</protein>
<accession>A0A8X6IXV1</accession>
<dbReference type="Proteomes" id="UP000887116">
    <property type="component" value="Unassembled WGS sequence"/>
</dbReference>
<reference evidence="1" key="1">
    <citation type="submission" date="2020-07" db="EMBL/GenBank/DDBJ databases">
        <title>Multicomponent nature underlies the extraordinary mechanical properties of spider dragline silk.</title>
        <authorList>
            <person name="Kono N."/>
            <person name="Nakamura H."/>
            <person name="Mori M."/>
            <person name="Yoshida Y."/>
            <person name="Ohtoshi R."/>
            <person name="Malay A.D."/>
            <person name="Moran D.A.P."/>
            <person name="Tomita M."/>
            <person name="Numata K."/>
            <person name="Arakawa K."/>
        </authorList>
    </citation>
    <scope>NUCLEOTIDE SEQUENCE</scope>
</reference>
<evidence type="ECO:0000313" key="1">
    <source>
        <dbReference type="EMBL" id="GFR13215.1"/>
    </source>
</evidence>